<evidence type="ECO:0000313" key="2">
    <source>
        <dbReference type="EMBL" id="SHK67296.1"/>
    </source>
</evidence>
<keyword evidence="1" id="KW-0472">Membrane</keyword>
<keyword evidence="1" id="KW-1133">Transmembrane helix</keyword>
<proteinExistence type="predicted"/>
<dbReference type="PANTHER" id="PTHR30386">
    <property type="entry name" value="MEMBRANE FUSION SUBUNIT OF EMRAB-TOLC MULTIDRUG EFFLUX PUMP"/>
    <property type="match status" value="1"/>
</dbReference>
<sequence length="325" mass="35441">MNGQEKQQAHSSIFSEEALLKMRSPDELDSILPITNPVGWMGLIAVAVMIFAVILWSVFGSFTVKADGMGMIMDANGVTKVASQGSGLIDEVYVHSGEWVSKGARIAHVVQAKEEASTRMAKYGPGLAASQREAASRAHEFDSYRYQRDVTEYVRTAVDGIVDEVLVEPGSIVGSGTPVCRLRISDATEGLTGVLYIPVDKGKRVEVGQTIQLAPNGVDVSQSGSLMGTVRTVSQYPVSLQEIQKNLGNEQMAGWIVQAQQSSVMEIKFDLVRDDSDASGYLWTSSVGEHKPITAGSFVKGSIIIERRPPIERVFYKLSQWLRTR</sequence>
<organism evidence="2 3">
    <name type="scientific">Selenomonas ruminantium</name>
    <dbReference type="NCBI Taxonomy" id="971"/>
    <lineage>
        <taxon>Bacteria</taxon>
        <taxon>Bacillati</taxon>
        <taxon>Bacillota</taxon>
        <taxon>Negativicutes</taxon>
        <taxon>Selenomonadales</taxon>
        <taxon>Selenomonadaceae</taxon>
        <taxon>Selenomonas</taxon>
    </lineage>
</organism>
<dbReference type="AlphaFoldDB" id="A0A1M6UDP2"/>
<dbReference type="PANTHER" id="PTHR30386:SF28">
    <property type="entry name" value="EXPORTED PROTEIN"/>
    <property type="match status" value="1"/>
</dbReference>
<dbReference type="Gene3D" id="2.40.50.100">
    <property type="match status" value="1"/>
</dbReference>
<protein>
    <submittedName>
        <fullName evidence="2">HlyD family secretion protein</fullName>
    </submittedName>
</protein>
<dbReference type="Proteomes" id="UP000184263">
    <property type="component" value="Unassembled WGS sequence"/>
</dbReference>
<gene>
    <name evidence="2" type="ORF">SAMN05216582_1125</name>
</gene>
<dbReference type="RefSeq" id="WP_073089597.1">
    <property type="nucleotide sequence ID" value="NZ_FRBC01000012.1"/>
</dbReference>
<dbReference type="InterPro" id="IPR050739">
    <property type="entry name" value="MFP"/>
</dbReference>
<evidence type="ECO:0000256" key="1">
    <source>
        <dbReference type="SAM" id="Phobius"/>
    </source>
</evidence>
<name>A0A1M6UDP2_SELRU</name>
<keyword evidence="1" id="KW-0812">Transmembrane</keyword>
<evidence type="ECO:0000313" key="3">
    <source>
        <dbReference type="Proteomes" id="UP000184263"/>
    </source>
</evidence>
<feature type="transmembrane region" description="Helical" evidence="1">
    <location>
        <begin position="38"/>
        <end position="64"/>
    </location>
</feature>
<accession>A0A1M6UDP2</accession>
<reference evidence="2 3" key="1">
    <citation type="submission" date="2016-11" db="EMBL/GenBank/DDBJ databases">
        <authorList>
            <person name="Jaros S."/>
            <person name="Januszkiewicz K."/>
            <person name="Wedrychowicz H."/>
        </authorList>
    </citation>
    <scope>NUCLEOTIDE SEQUENCE [LARGE SCALE GENOMIC DNA]</scope>
    <source>
        <strain evidence="2 3">HD4</strain>
    </source>
</reference>
<dbReference type="EMBL" id="FRBC01000012">
    <property type="protein sequence ID" value="SHK67296.1"/>
    <property type="molecule type" value="Genomic_DNA"/>
</dbReference>